<evidence type="ECO:0008006" key="4">
    <source>
        <dbReference type="Google" id="ProtNLM"/>
    </source>
</evidence>
<keyword evidence="3" id="KW-1185">Reference proteome</keyword>
<sequence>MKEAFAALLAGVLFGVGLAVSGMLIPDKVLNFLDIAGHWDPSLALVMGGALMVTTPGFYFVTRSKKPVFAASFSLPTAKDIDAKLLLGASLFGLGWGLSGLCPAPALVNIVTGFSDVLAFVAAMIAGMLLHRAIHKA</sequence>
<protein>
    <recommendedName>
        <fullName evidence="4">YeeE/YedE family protein</fullName>
    </recommendedName>
</protein>
<dbReference type="AlphaFoldDB" id="A0A7W4Z6Z0"/>
<feature type="transmembrane region" description="Helical" evidence="1">
    <location>
        <begin position="43"/>
        <end position="62"/>
    </location>
</feature>
<feature type="transmembrane region" description="Helical" evidence="1">
    <location>
        <begin position="83"/>
        <end position="101"/>
    </location>
</feature>
<evidence type="ECO:0000313" key="3">
    <source>
        <dbReference type="Proteomes" id="UP000537130"/>
    </source>
</evidence>
<keyword evidence="1" id="KW-0472">Membrane</keyword>
<evidence type="ECO:0000256" key="1">
    <source>
        <dbReference type="SAM" id="Phobius"/>
    </source>
</evidence>
<reference evidence="2 3" key="1">
    <citation type="submission" date="2020-08" db="EMBL/GenBank/DDBJ databases">
        <title>Genomic Encyclopedia of Type Strains, Phase III (KMG-III): the genomes of soil and plant-associated and newly described type strains.</title>
        <authorList>
            <person name="Whitman W."/>
        </authorList>
    </citation>
    <scope>NUCLEOTIDE SEQUENCE [LARGE SCALE GENOMIC DNA]</scope>
    <source>
        <strain evidence="2 3">CECT 8654</strain>
    </source>
</reference>
<feature type="transmembrane region" description="Helical" evidence="1">
    <location>
        <begin position="107"/>
        <end position="130"/>
    </location>
</feature>
<proteinExistence type="predicted"/>
<organism evidence="2 3">
    <name type="scientific">Litorivivens lipolytica</name>
    <dbReference type="NCBI Taxonomy" id="1524264"/>
    <lineage>
        <taxon>Bacteria</taxon>
        <taxon>Pseudomonadati</taxon>
        <taxon>Pseudomonadota</taxon>
        <taxon>Gammaproteobacteria</taxon>
        <taxon>Litorivivens</taxon>
    </lineage>
</organism>
<keyword evidence="1" id="KW-0812">Transmembrane</keyword>
<dbReference type="InterPro" id="IPR046513">
    <property type="entry name" value="DUF6691"/>
</dbReference>
<dbReference type="Proteomes" id="UP000537130">
    <property type="component" value="Unassembled WGS sequence"/>
</dbReference>
<keyword evidence="1" id="KW-1133">Transmembrane helix</keyword>
<gene>
    <name evidence="2" type="ORF">FHR99_003011</name>
</gene>
<name>A0A7W4Z6Z0_9GAMM</name>
<dbReference type="RefSeq" id="WP_183411503.1">
    <property type="nucleotide sequence ID" value="NZ_JACHWY010000003.1"/>
</dbReference>
<dbReference type="EMBL" id="JACHWY010000003">
    <property type="protein sequence ID" value="MBB3048737.1"/>
    <property type="molecule type" value="Genomic_DNA"/>
</dbReference>
<comment type="caution">
    <text evidence="2">The sequence shown here is derived from an EMBL/GenBank/DDBJ whole genome shotgun (WGS) entry which is preliminary data.</text>
</comment>
<accession>A0A7W4Z6Z0</accession>
<evidence type="ECO:0000313" key="2">
    <source>
        <dbReference type="EMBL" id="MBB3048737.1"/>
    </source>
</evidence>
<dbReference type="Pfam" id="PF20398">
    <property type="entry name" value="DUF6691"/>
    <property type="match status" value="1"/>
</dbReference>